<dbReference type="InterPro" id="IPR040256">
    <property type="entry name" value="At4g02000-like"/>
</dbReference>
<feature type="domain" description="Zinc knuckle CX2CX4HX4C" evidence="1">
    <location>
        <begin position="38"/>
        <end position="85"/>
    </location>
</feature>
<accession>A0AAV0ER61</accession>
<dbReference type="InterPro" id="IPR036875">
    <property type="entry name" value="Znf_CCHC_sf"/>
</dbReference>
<dbReference type="PANTHER" id="PTHR31286:SF153">
    <property type="entry name" value="DUF4283 DOMAIN PROTEIN"/>
    <property type="match status" value="1"/>
</dbReference>
<evidence type="ECO:0000313" key="3">
    <source>
        <dbReference type="Proteomes" id="UP001152523"/>
    </source>
</evidence>
<keyword evidence="3" id="KW-1185">Reference proteome</keyword>
<dbReference type="EMBL" id="CAMAPF010000938">
    <property type="protein sequence ID" value="CAH9125760.1"/>
    <property type="molecule type" value="Genomic_DNA"/>
</dbReference>
<gene>
    <name evidence="2" type="ORF">CEPIT_LOCUS27007</name>
</gene>
<proteinExistence type="predicted"/>
<dbReference type="InterPro" id="IPR025836">
    <property type="entry name" value="Zn_knuckle_CX2CX4HX4C"/>
</dbReference>
<organism evidence="2 3">
    <name type="scientific">Cuscuta epithymum</name>
    <dbReference type="NCBI Taxonomy" id="186058"/>
    <lineage>
        <taxon>Eukaryota</taxon>
        <taxon>Viridiplantae</taxon>
        <taxon>Streptophyta</taxon>
        <taxon>Embryophyta</taxon>
        <taxon>Tracheophyta</taxon>
        <taxon>Spermatophyta</taxon>
        <taxon>Magnoliopsida</taxon>
        <taxon>eudicotyledons</taxon>
        <taxon>Gunneridae</taxon>
        <taxon>Pentapetalae</taxon>
        <taxon>asterids</taxon>
        <taxon>lamiids</taxon>
        <taxon>Solanales</taxon>
        <taxon>Convolvulaceae</taxon>
        <taxon>Cuscuteae</taxon>
        <taxon>Cuscuta</taxon>
        <taxon>Cuscuta subgen. Cuscuta</taxon>
    </lineage>
</organism>
<evidence type="ECO:0000313" key="2">
    <source>
        <dbReference type="EMBL" id="CAH9125760.1"/>
    </source>
</evidence>
<dbReference type="Proteomes" id="UP001152523">
    <property type="component" value="Unassembled WGS sequence"/>
</dbReference>
<evidence type="ECO:0000259" key="1">
    <source>
        <dbReference type="Pfam" id="PF14392"/>
    </source>
</evidence>
<protein>
    <recommendedName>
        <fullName evidence="1">Zinc knuckle CX2CX4HX4C domain-containing protein</fullName>
    </recommendedName>
</protein>
<comment type="caution">
    <text evidence="2">The sequence shown here is derived from an EMBL/GenBank/DDBJ whole genome shotgun (WGS) entry which is preliminary data.</text>
</comment>
<reference evidence="2" key="1">
    <citation type="submission" date="2022-07" db="EMBL/GenBank/DDBJ databases">
        <authorList>
            <person name="Macas J."/>
            <person name="Novak P."/>
            <person name="Neumann P."/>
        </authorList>
    </citation>
    <scope>NUCLEOTIDE SEQUENCE</scope>
</reference>
<dbReference type="SUPFAM" id="SSF57756">
    <property type="entry name" value="Retrovirus zinc finger-like domains"/>
    <property type="match status" value="1"/>
</dbReference>
<dbReference type="AlphaFoldDB" id="A0AAV0ER61"/>
<dbReference type="PANTHER" id="PTHR31286">
    <property type="entry name" value="GLYCINE-RICH CELL WALL STRUCTURAL PROTEIN 1.8-LIKE"/>
    <property type="match status" value="1"/>
</dbReference>
<sequence>MTETVAIGVGRYLGRRVKIDERNLKGKSKEFVRICVSIDIRNALKRRTQLREDGDGWFWAYSKYERLPNLCFICGVLGHTDIYCPSNNNAGPWVGDKPYGSWMRADMRRGGTHPGNK</sequence>
<dbReference type="GO" id="GO:0008270">
    <property type="term" value="F:zinc ion binding"/>
    <property type="evidence" value="ECO:0007669"/>
    <property type="project" value="InterPro"/>
</dbReference>
<dbReference type="GO" id="GO:0003676">
    <property type="term" value="F:nucleic acid binding"/>
    <property type="evidence" value="ECO:0007669"/>
    <property type="project" value="InterPro"/>
</dbReference>
<name>A0AAV0ER61_9ASTE</name>
<dbReference type="Pfam" id="PF14392">
    <property type="entry name" value="zf-CCHC_4"/>
    <property type="match status" value="1"/>
</dbReference>